<proteinExistence type="predicted"/>
<feature type="compositionally biased region" description="Polar residues" evidence="1">
    <location>
        <begin position="709"/>
        <end position="720"/>
    </location>
</feature>
<feature type="compositionally biased region" description="Polar residues" evidence="1">
    <location>
        <begin position="662"/>
        <end position="679"/>
    </location>
</feature>
<reference evidence="2" key="1">
    <citation type="submission" date="2014-11" db="EMBL/GenBank/DDBJ databases">
        <authorList>
            <person name="Otto D Thomas"/>
            <person name="Naeem Raeece"/>
        </authorList>
    </citation>
    <scope>NUCLEOTIDE SEQUENCE</scope>
</reference>
<name>A0A0G4I2B3_9ALVE</name>
<organism evidence="2">
    <name type="scientific">Chromera velia CCMP2878</name>
    <dbReference type="NCBI Taxonomy" id="1169474"/>
    <lineage>
        <taxon>Eukaryota</taxon>
        <taxon>Sar</taxon>
        <taxon>Alveolata</taxon>
        <taxon>Colpodellida</taxon>
        <taxon>Chromeraceae</taxon>
        <taxon>Chromera</taxon>
    </lineage>
</organism>
<evidence type="ECO:0000256" key="1">
    <source>
        <dbReference type="SAM" id="MobiDB-lite"/>
    </source>
</evidence>
<feature type="region of interest" description="Disordered" evidence="1">
    <location>
        <begin position="1"/>
        <end position="38"/>
    </location>
</feature>
<feature type="region of interest" description="Disordered" evidence="1">
    <location>
        <begin position="258"/>
        <end position="284"/>
    </location>
</feature>
<feature type="compositionally biased region" description="Acidic residues" evidence="1">
    <location>
        <begin position="808"/>
        <end position="821"/>
    </location>
</feature>
<dbReference type="AlphaFoldDB" id="A0A0G4I2B3"/>
<gene>
    <name evidence="2" type="ORF">Cvel_10344</name>
</gene>
<feature type="compositionally biased region" description="Basic residues" evidence="1">
    <location>
        <begin position="1"/>
        <end position="13"/>
    </location>
</feature>
<evidence type="ECO:0000313" key="2">
    <source>
        <dbReference type="EMBL" id="CEM51046.1"/>
    </source>
</evidence>
<accession>A0A0G4I2B3</accession>
<dbReference type="EMBL" id="CDMZ01004825">
    <property type="protein sequence ID" value="CEM51046.1"/>
    <property type="molecule type" value="Genomic_DNA"/>
</dbReference>
<feature type="compositionally biased region" description="Low complexity" evidence="1">
    <location>
        <begin position="778"/>
        <end position="804"/>
    </location>
</feature>
<feature type="region of interest" description="Disordered" evidence="1">
    <location>
        <begin position="610"/>
        <end position="821"/>
    </location>
</feature>
<dbReference type="PANTHER" id="PTHR38899:SF1">
    <property type="entry name" value="PROTEIN KINASE"/>
    <property type="match status" value="1"/>
</dbReference>
<sequence length="821" mass="89166">MARTRNPKRKAPKGKGSAPPKETKDRTGSCLKHSKKTFSLRNDKPDAVTQLLKELGLEQHPLTAADLLTEPAEEEDSAVLSFVPEKREQLRALQQSAIGALKGALETVGGDPRNIVIITNAKSNWQNESARLLLPLLWNFIHENNIKVISAKDEYMKTLQDQQYLEVTEKIPKALEPGEHVLTRWKRVAFAKWLYDREKEFARERQQLATGGDLPPVHMNTSQRLSTSLFGLPATDGATGTGQVEPVAAAAAAAVYSPPVTRSRTRRGTASAPKSDSSSLHGSASRALSRPCLNVLSVGDAVRDGEALKAVARDRRSWFSWGFVKTLKFRHLPSIEDLTYQLNIFSSSVRSMMTTECPHSTKVPHDRILSVRQRREGVRIFQRTINTTVASLHGGGGSRHHQPRNGLLLSLCTEEAPVLFTPTNLIHQADPVCAHLEADVEEEEDGEEQEYSLANPYSTIEDNEHQQWLSAHTQEYGHVGHEPWGYGGMAEQSALRDHPLPQRVSASTSLYMTSVHPHSFKSHGPPDPQGENTDTIRGQFIQPYQPPLHDPFTFNPLRTPSFTQSAPHFSDASGGTESESPVHIAIGPKCLSSGATPSNYSGGNGIYTGGTSQTPCESDTVLRGQWTTGGGEVQNGDVTSPVSEPSESRFERSPTHKKTIKETGQQKSKAPKISGNNSMDKTKNKGKRQNNRQDDFGTDKATQKRSSRKNASATIASTPIRSDHTPLPPCHDDVALGVYPSESPQAAPMGGDRNGCLDQSLSYLKGGAPSIHTPFSDASSSASASASASSSSSSSASAGGMDVAMGHDDDDDAEMMMEDGE</sequence>
<feature type="compositionally biased region" description="Basic and acidic residues" evidence="1">
    <location>
        <begin position="691"/>
        <end position="702"/>
    </location>
</feature>
<dbReference type="VEuPathDB" id="CryptoDB:Cvel_10344"/>
<protein>
    <submittedName>
        <fullName evidence="2">Uncharacterized protein</fullName>
    </submittedName>
</protein>
<dbReference type="PANTHER" id="PTHR38899">
    <property type="entry name" value="DOMAIN OOKINETE PROTEIN, PUTATIVE-RELATED"/>
    <property type="match status" value="1"/>
</dbReference>